<organism evidence="5 6">
    <name type="scientific">Cephus cinctus</name>
    <name type="common">Wheat stem sawfly</name>
    <dbReference type="NCBI Taxonomy" id="211228"/>
    <lineage>
        <taxon>Eukaryota</taxon>
        <taxon>Metazoa</taxon>
        <taxon>Ecdysozoa</taxon>
        <taxon>Arthropoda</taxon>
        <taxon>Hexapoda</taxon>
        <taxon>Insecta</taxon>
        <taxon>Pterygota</taxon>
        <taxon>Neoptera</taxon>
        <taxon>Endopterygota</taxon>
        <taxon>Hymenoptera</taxon>
        <taxon>Cephoidea</taxon>
        <taxon>Cephidae</taxon>
        <taxon>Cephus</taxon>
    </lineage>
</organism>
<evidence type="ECO:0000256" key="3">
    <source>
        <dbReference type="PROSITE-ProRule" id="PRU00221"/>
    </source>
</evidence>
<keyword evidence="2" id="KW-0677">Repeat</keyword>
<dbReference type="Gene3D" id="2.130.10.10">
    <property type="entry name" value="YVTN repeat-like/Quinoprotein amine dehydrogenase"/>
    <property type="match status" value="2"/>
</dbReference>
<dbReference type="Proteomes" id="UP000694920">
    <property type="component" value="Unplaced"/>
</dbReference>
<dbReference type="Pfam" id="PF00400">
    <property type="entry name" value="WD40"/>
    <property type="match status" value="2"/>
</dbReference>
<keyword evidence="5" id="KW-1185">Reference proteome</keyword>
<feature type="repeat" description="WD" evidence="3">
    <location>
        <begin position="267"/>
        <end position="302"/>
    </location>
</feature>
<evidence type="ECO:0000256" key="4">
    <source>
        <dbReference type="SAM" id="MobiDB-lite"/>
    </source>
</evidence>
<dbReference type="InterPro" id="IPR036322">
    <property type="entry name" value="WD40_repeat_dom_sf"/>
</dbReference>
<evidence type="ECO:0000256" key="1">
    <source>
        <dbReference type="ARBA" id="ARBA00022574"/>
    </source>
</evidence>
<dbReference type="InterPro" id="IPR015943">
    <property type="entry name" value="WD40/YVTN_repeat-like_dom_sf"/>
</dbReference>
<dbReference type="InterPro" id="IPR001680">
    <property type="entry name" value="WD40_rpt"/>
</dbReference>
<gene>
    <name evidence="6" type="primary">LOC107270318</name>
</gene>
<name>A0AAJ7C363_CEPCN</name>
<protein>
    <submittedName>
        <fullName evidence="6">Suppressor of mec-8 and unc-52 protein homolog 1 isoform X1</fullName>
    </submittedName>
</protein>
<dbReference type="PANTHER" id="PTHR47822">
    <property type="entry name" value="CARBOHYDRATE BINDING DOMAIN CONTAINING PROTEIN"/>
    <property type="match status" value="1"/>
</dbReference>
<dbReference type="PANTHER" id="PTHR47822:SF2">
    <property type="entry name" value="F-BOX AND WD-40 DOMAIN PROTEIN 7"/>
    <property type="match status" value="1"/>
</dbReference>
<dbReference type="PROSITE" id="PS00678">
    <property type="entry name" value="WD_REPEATS_1"/>
    <property type="match status" value="1"/>
</dbReference>
<dbReference type="SMART" id="SM00320">
    <property type="entry name" value="WD40"/>
    <property type="match status" value="4"/>
</dbReference>
<evidence type="ECO:0000313" key="6">
    <source>
        <dbReference type="RefSeq" id="XP_015600709.1"/>
    </source>
</evidence>
<dbReference type="RefSeq" id="XP_015600709.1">
    <property type="nucleotide sequence ID" value="XM_015745223.2"/>
</dbReference>
<reference evidence="6" key="1">
    <citation type="submission" date="2025-08" db="UniProtKB">
        <authorList>
            <consortium name="RefSeq"/>
        </authorList>
    </citation>
    <scope>IDENTIFICATION</scope>
</reference>
<feature type="compositionally biased region" description="Low complexity" evidence="4">
    <location>
        <begin position="41"/>
        <end position="50"/>
    </location>
</feature>
<feature type="region of interest" description="Disordered" evidence="4">
    <location>
        <begin position="1"/>
        <end position="54"/>
    </location>
</feature>
<sequence>MGDAEKKQKQHHQQRHHHHRRRREQEEKEGEHTATQSHTEPPVTTTPVDPDTSELVRKFVTKEAKMSRDKKEKKPAVVIRQPNYLTDRRISQAEMQRRHTWLQRTRLSVAMARNRCRITHEVRFPETFNGLYCSRFSPDGEIIATSFGTGCIQVRNGETGETRNTMRSGLDTSFPVMCCRFNPIRSDVFYASSACGNIFACTTSTNEFSRFIEEPKNEVNTIDVSVTGEYIVSAGKDAAVRLYDAETGQIVTTYKKHNADLLDEKISKFHRMRIFASRFHHTYPELIITGGWDDTVKIWDTRLGDGSIRSIKGPHICGDAIDVRETHILTGSWVVRGSLQIWDMMSGKLIETINPQNRPTTLDGEFLYAVQYFDGDPYGETVLAGGSGTGAVEVISLKEKKVMGSFRVNKAVVTLDSCRTIIVFGGMETVIRIADYS</sequence>
<dbReference type="PROSITE" id="PS50082">
    <property type="entry name" value="WD_REPEATS_2"/>
    <property type="match status" value="2"/>
</dbReference>
<evidence type="ECO:0000313" key="5">
    <source>
        <dbReference type="Proteomes" id="UP000694920"/>
    </source>
</evidence>
<accession>A0AAJ7C363</accession>
<keyword evidence="1 3" id="KW-0853">WD repeat</keyword>
<feature type="compositionally biased region" description="Basic residues" evidence="4">
    <location>
        <begin position="8"/>
        <end position="22"/>
    </location>
</feature>
<feature type="repeat" description="WD" evidence="3">
    <location>
        <begin position="212"/>
        <end position="253"/>
    </location>
</feature>
<dbReference type="SUPFAM" id="SSF50978">
    <property type="entry name" value="WD40 repeat-like"/>
    <property type="match status" value="1"/>
</dbReference>
<dbReference type="AlphaFoldDB" id="A0AAJ7C363"/>
<proteinExistence type="predicted"/>
<feature type="compositionally biased region" description="Basic and acidic residues" evidence="4">
    <location>
        <begin position="23"/>
        <end position="32"/>
    </location>
</feature>
<evidence type="ECO:0000256" key="2">
    <source>
        <dbReference type="ARBA" id="ARBA00022737"/>
    </source>
</evidence>
<dbReference type="InterPro" id="IPR019775">
    <property type="entry name" value="WD40_repeat_CS"/>
</dbReference>
<dbReference type="GeneID" id="107270318"/>
<dbReference type="KEGG" id="ccin:107270318"/>